<dbReference type="AlphaFoldDB" id="A0A940PKL0"/>
<dbReference type="RefSeq" id="WP_209703983.1">
    <property type="nucleotide sequence ID" value="NZ_JAFIDA010000001.1"/>
</dbReference>
<gene>
    <name evidence="1" type="ORF">JOF28_000097</name>
</gene>
<keyword evidence="2" id="KW-1185">Reference proteome</keyword>
<evidence type="ECO:0000313" key="1">
    <source>
        <dbReference type="EMBL" id="MBP1324865.1"/>
    </source>
</evidence>
<dbReference type="InterPro" id="IPR011008">
    <property type="entry name" value="Dimeric_a/b-barrel"/>
</dbReference>
<dbReference type="EMBL" id="JAFIDA010000001">
    <property type="protein sequence ID" value="MBP1324865.1"/>
    <property type="molecule type" value="Genomic_DNA"/>
</dbReference>
<reference evidence="1" key="1">
    <citation type="submission" date="2021-02" db="EMBL/GenBank/DDBJ databases">
        <title>Sequencing the genomes of 1000 actinobacteria strains.</title>
        <authorList>
            <person name="Klenk H.-P."/>
        </authorList>
    </citation>
    <scope>NUCLEOTIDE SEQUENCE</scope>
    <source>
        <strain evidence="1">DSM 22850</strain>
    </source>
</reference>
<dbReference type="Gene3D" id="3.30.70.100">
    <property type="match status" value="1"/>
</dbReference>
<dbReference type="Proteomes" id="UP000675163">
    <property type="component" value="Unassembled WGS sequence"/>
</dbReference>
<evidence type="ECO:0008006" key="3">
    <source>
        <dbReference type="Google" id="ProtNLM"/>
    </source>
</evidence>
<sequence length="117" mass="13306">MTHPTPKPKFSSTFIFEVGALDDDFHRIDSEIAERARLIDGFLGEEAWHNEETGLHAEVYYWSSMEPLRELISMDTHQLAKSRYGEWLGEYRVVISEVQAVYGNPALGLEHSPTPVG</sequence>
<accession>A0A940PKL0</accession>
<comment type="caution">
    <text evidence="1">The sequence shown here is derived from an EMBL/GenBank/DDBJ whole genome shotgun (WGS) entry which is preliminary data.</text>
</comment>
<dbReference type="SUPFAM" id="SSF54909">
    <property type="entry name" value="Dimeric alpha+beta barrel"/>
    <property type="match status" value="1"/>
</dbReference>
<protein>
    <recommendedName>
        <fullName evidence="3">Antibiotic biosynthesis monooxygenase</fullName>
    </recommendedName>
</protein>
<organism evidence="1 2">
    <name type="scientific">Leucobacter exalbidus</name>
    <dbReference type="NCBI Taxonomy" id="662960"/>
    <lineage>
        <taxon>Bacteria</taxon>
        <taxon>Bacillati</taxon>
        <taxon>Actinomycetota</taxon>
        <taxon>Actinomycetes</taxon>
        <taxon>Micrococcales</taxon>
        <taxon>Microbacteriaceae</taxon>
        <taxon>Leucobacter</taxon>
    </lineage>
</organism>
<name>A0A940PKL0_9MICO</name>
<evidence type="ECO:0000313" key="2">
    <source>
        <dbReference type="Proteomes" id="UP000675163"/>
    </source>
</evidence>
<proteinExistence type="predicted"/>